<dbReference type="Proteomes" id="UP000029228">
    <property type="component" value="Unassembled WGS sequence"/>
</dbReference>
<protein>
    <recommendedName>
        <fullName evidence="1">Hemerythrin-like domain-containing protein</fullName>
    </recommendedName>
</protein>
<proteinExistence type="predicted"/>
<dbReference type="AlphaFoldDB" id="A0A090RWD9"/>
<sequence>MMIERIRREHGYMVRLLAILNRKLHLLEKEQPINYGVIKEIVDYLANHSEKIHHPKEDILYHYFIEKYGSQEQIDNLESDHQALSAKTHSFLDIVEMILHDAVVPQELFIGRLSEFIQDQKRHLDLEEQSVLPLIEKRFTTHDWQAVESQWTIVEDDPVFGETIADRYKQLAQRVRQNELESV</sequence>
<reference evidence="2 3" key="2">
    <citation type="submission" date="2014-09" db="EMBL/GenBank/DDBJ databases">
        <authorList>
            <consortium name="NBRP consortium"/>
            <person name="Sawabe T."/>
            <person name="Meirelles P."/>
            <person name="Nakanishi M."/>
            <person name="Sayaka M."/>
            <person name="Hattori M."/>
            <person name="Ohkuma M."/>
        </authorList>
    </citation>
    <scope>NUCLEOTIDE SEQUENCE [LARGE SCALE GENOMIC DNA]</scope>
    <source>
        <strain evidence="3">JCM19235</strain>
    </source>
</reference>
<dbReference type="Gene3D" id="1.20.120.520">
    <property type="entry name" value="nmb1532 protein domain like"/>
    <property type="match status" value="1"/>
</dbReference>
<dbReference type="EMBL" id="BBMR01000004">
    <property type="protein sequence ID" value="GAL19576.1"/>
    <property type="molecule type" value="Genomic_DNA"/>
</dbReference>
<dbReference type="InterPro" id="IPR012312">
    <property type="entry name" value="Hemerythrin-like"/>
</dbReference>
<evidence type="ECO:0000313" key="3">
    <source>
        <dbReference type="Proteomes" id="UP000029228"/>
    </source>
</evidence>
<dbReference type="OrthoDB" id="7349010at2"/>
<reference evidence="2 3" key="1">
    <citation type="submission" date="2014-09" db="EMBL/GenBank/DDBJ databases">
        <title>Vibrio maritimus JCM 19235. (C45) whole genome shotgun sequence.</title>
        <authorList>
            <person name="Sawabe T."/>
            <person name="Meirelles P."/>
            <person name="Nakanishi M."/>
            <person name="Sayaka M."/>
            <person name="Hattori M."/>
            <person name="Ohkuma M."/>
        </authorList>
    </citation>
    <scope>NUCLEOTIDE SEQUENCE [LARGE SCALE GENOMIC DNA]</scope>
    <source>
        <strain evidence="3">JCM19235</strain>
    </source>
</reference>
<dbReference type="PANTHER" id="PTHR39966">
    <property type="entry name" value="BLL2471 PROTEIN-RELATED"/>
    <property type="match status" value="1"/>
</dbReference>
<name>A0A090RWD9_9VIBR</name>
<gene>
    <name evidence="2" type="ORF">JCM19235_932</name>
</gene>
<organism evidence="2 3">
    <name type="scientific">Vibrio maritimus</name>
    <dbReference type="NCBI Taxonomy" id="990268"/>
    <lineage>
        <taxon>Bacteria</taxon>
        <taxon>Pseudomonadati</taxon>
        <taxon>Pseudomonadota</taxon>
        <taxon>Gammaproteobacteria</taxon>
        <taxon>Vibrionales</taxon>
        <taxon>Vibrionaceae</taxon>
        <taxon>Vibrio</taxon>
    </lineage>
</organism>
<accession>A0A090RWD9</accession>
<evidence type="ECO:0000313" key="2">
    <source>
        <dbReference type="EMBL" id="GAL19576.1"/>
    </source>
</evidence>
<dbReference type="PANTHER" id="PTHR39966:SF1">
    <property type="entry name" value="HEMERYTHRIN-LIKE DOMAIN-CONTAINING PROTEIN"/>
    <property type="match status" value="1"/>
</dbReference>
<dbReference type="STRING" id="990268.JCM19235_932"/>
<evidence type="ECO:0000259" key="1">
    <source>
        <dbReference type="Pfam" id="PF01814"/>
    </source>
</evidence>
<keyword evidence="3" id="KW-1185">Reference proteome</keyword>
<comment type="caution">
    <text evidence="2">The sequence shown here is derived from an EMBL/GenBank/DDBJ whole genome shotgun (WGS) entry which is preliminary data.</text>
</comment>
<feature type="domain" description="Hemerythrin-like" evidence="1">
    <location>
        <begin position="2"/>
        <end position="135"/>
    </location>
</feature>
<dbReference type="Pfam" id="PF01814">
    <property type="entry name" value="Hemerythrin"/>
    <property type="match status" value="1"/>
</dbReference>
<dbReference type="GO" id="GO:0005886">
    <property type="term" value="C:plasma membrane"/>
    <property type="evidence" value="ECO:0007669"/>
    <property type="project" value="TreeGrafter"/>
</dbReference>